<organism evidence="1 2">
    <name type="scientific">Candidatus Desulfosporosinus infrequens</name>
    <dbReference type="NCBI Taxonomy" id="2043169"/>
    <lineage>
        <taxon>Bacteria</taxon>
        <taxon>Bacillati</taxon>
        <taxon>Bacillota</taxon>
        <taxon>Clostridia</taxon>
        <taxon>Eubacteriales</taxon>
        <taxon>Desulfitobacteriaceae</taxon>
        <taxon>Desulfosporosinus</taxon>
    </lineage>
</organism>
<sequence>MPSLQLVVYSLRQRMFIYNILKAKLCKNTKLYCPLQFYLCIFLFQKTK</sequence>
<proteinExistence type="predicted"/>
<protein>
    <submittedName>
        <fullName evidence="1">Uncharacterized protein</fullName>
    </submittedName>
</protein>
<evidence type="ECO:0000313" key="2">
    <source>
        <dbReference type="Proteomes" id="UP000238916"/>
    </source>
</evidence>
<evidence type="ECO:0000313" key="1">
    <source>
        <dbReference type="EMBL" id="SPF51103.1"/>
    </source>
</evidence>
<name>A0A2U3LGS8_9FIRM</name>
<dbReference type="AlphaFoldDB" id="A0A2U3LGS8"/>
<accession>A0A2U3LGS8</accession>
<dbReference type="Proteomes" id="UP000238916">
    <property type="component" value="Unassembled WGS sequence"/>
</dbReference>
<reference evidence="2" key="1">
    <citation type="submission" date="2018-02" db="EMBL/GenBank/DDBJ databases">
        <authorList>
            <person name="Hausmann B."/>
        </authorList>
    </citation>
    <scope>NUCLEOTIDE SEQUENCE [LARGE SCALE GENOMIC DNA]</scope>
    <source>
        <strain evidence="2">Peat soil MAG SbF1</strain>
    </source>
</reference>
<dbReference type="EMBL" id="OMOF01000443">
    <property type="protein sequence ID" value="SPF51103.1"/>
    <property type="molecule type" value="Genomic_DNA"/>
</dbReference>
<gene>
    <name evidence="1" type="ORF">SBF1_4980005</name>
</gene>